<dbReference type="GO" id="GO:0004497">
    <property type="term" value="F:monooxygenase activity"/>
    <property type="evidence" value="ECO:0007669"/>
    <property type="project" value="UniProtKB-KW"/>
</dbReference>
<reference evidence="1 2" key="1">
    <citation type="submission" date="2024-09" db="EMBL/GenBank/DDBJ databases">
        <authorList>
            <person name="Sun Q."/>
            <person name="Mori K."/>
        </authorList>
    </citation>
    <scope>NUCLEOTIDE SEQUENCE [LARGE SCALE GENOMIC DNA]</scope>
    <source>
        <strain evidence="1 2">TBRC 3947</strain>
    </source>
</reference>
<dbReference type="InterPro" id="IPR051209">
    <property type="entry name" value="FAD-bind_Monooxygenase_sf"/>
</dbReference>
<dbReference type="Proteomes" id="UP001589867">
    <property type="component" value="Unassembled WGS sequence"/>
</dbReference>
<evidence type="ECO:0000313" key="1">
    <source>
        <dbReference type="EMBL" id="MFC0532306.1"/>
    </source>
</evidence>
<gene>
    <name evidence="1" type="ORF">ACFFIA_32130</name>
</gene>
<name>A0ABV6MCH4_9ACTN</name>
<dbReference type="EC" id="1.14.13.-" evidence="1"/>
<keyword evidence="1" id="KW-0503">Monooxygenase</keyword>
<dbReference type="SUPFAM" id="SSF51905">
    <property type="entry name" value="FAD/NAD(P)-binding domain"/>
    <property type="match status" value="2"/>
</dbReference>
<protein>
    <submittedName>
        <fullName evidence="1">Flavin-containing monooxygenase</fullName>
        <ecNumber evidence="1">1.14.13.-</ecNumber>
    </submittedName>
</protein>
<dbReference type="PANTHER" id="PTHR42877:SF4">
    <property type="entry name" value="FAD_NAD(P)-BINDING DOMAIN-CONTAINING PROTEIN-RELATED"/>
    <property type="match status" value="1"/>
</dbReference>
<dbReference type="EMBL" id="JBHLUH010000068">
    <property type="protein sequence ID" value="MFC0532306.1"/>
    <property type="molecule type" value="Genomic_DNA"/>
</dbReference>
<dbReference type="PRINTS" id="PR00411">
    <property type="entry name" value="PNDRDTASEI"/>
</dbReference>
<proteinExistence type="predicted"/>
<dbReference type="Pfam" id="PF13738">
    <property type="entry name" value="Pyr_redox_3"/>
    <property type="match status" value="1"/>
</dbReference>
<dbReference type="PANTHER" id="PTHR42877">
    <property type="entry name" value="L-ORNITHINE N(5)-MONOOXYGENASE-RELATED"/>
    <property type="match status" value="1"/>
</dbReference>
<keyword evidence="2" id="KW-1185">Reference proteome</keyword>
<keyword evidence="1" id="KW-0560">Oxidoreductase</keyword>
<accession>A0ABV6MCH4</accession>
<organism evidence="1 2">
    <name type="scientific">Phytohabitans kaempferiae</name>
    <dbReference type="NCBI Taxonomy" id="1620943"/>
    <lineage>
        <taxon>Bacteria</taxon>
        <taxon>Bacillati</taxon>
        <taxon>Actinomycetota</taxon>
        <taxon>Actinomycetes</taxon>
        <taxon>Micromonosporales</taxon>
        <taxon>Micromonosporaceae</taxon>
    </lineage>
</organism>
<dbReference type="RefSeq" id="WP_377258098.1">
    <property type="nucleotide sequence ID" value="NZ_JBHLUH010000068.1"/>
</dbReference>
<comment type="caution">
    <text evidence="1">The sequence shown here is derived from an EMBL/GenBank/DDBJ whole genome shotgun (WGS) entry which is preliminary data.</text>
</comment>
<evidence type="ECO:0000313" key="2">
    <source>
        <dbReference type="Proteomes" id="UP001589867"/>
    </source>
</evidence>
<dbReference type="PRINTS" id="PR00368">
    <property type="entry name" value="FADPNR"/>
</dbReference>
<sequence>MAGPHHYRIAVIGAGFGGLGAAIRLRQRGHDDFVVLDRGSEVGGTWRDNTYPGCACDVPSHLYSFSFGLNPDWSRSFSGQAEIWAYLRRCAREHGIDQHLRLATEVHGAAWDGGRWAIETSRGPLTADVLISAAGPLCEPVSPKLPGLETFTGEAFHSARWRHDYDLTGRRVAVVGTGASAIQFVPAIAPAVARLHLFQRTPPWVMPKADRPISRLERRAFRAVPGLQRLARTGVYWGREAQATGFLQPVVMRLGQRTARAHLRRQVPDPELRAKLTPHYRMGCKRILLSNDYYPALSRSNVELVTDGIAEVRPDAVVSADGTARPVDAIIFGTGFHVSDTPIAEQIRGRDGRTLAEAWEGSPKAHLGTTVAGFPNLFLLLGPGTGTGHTSVVFMIESQLAYVLDALRHLDRTGGAAIEPTAAAQRAFVSTLDRKMAGTVWQSGGCRSWYQDATGRVSAIWPGYTWSYRLRTRRFDPNDYQVVTRAQ</sequence>
<dbReference type="Gene3D" id="3.50.50.60">
    <property type="entry name" value="FAD/NAD(P)-binding domain"/>
    <property type="match status" value="2"/>
</dbReference>
<dbReference type="InterPro" id="IPR036188">
    <property type="entry name" value="FAD/NAD-bd_sf"/>
</dbReference>